<dbReference type="PANTHER" id="PTHR30290:SF79">
    <property type="entry name" value="DIPEPTIDE-BINDING PROTEIN DPPE"/>
    <property type="match status" value="1"/>
</dbReference>
<dbReference type="InterPro" id="IPR000914">
    <property type="entry name" value="SBP_5_dom"/>
</dbReference>
<evidence type="ECO:0000256" key="3">
    <source>
        <dbReference type="ARBA" id="ARBA00022729"/>
    </source>
</evidence>
<proteinExistence type="inferred from homology"/>
<dbReference type="PANTHER" id="PTHR30290">
    <property type="entry name" value="PERIPLASMIC BINDING COMPONENT OF ABC TRANSPORTER"/>
    <property type="match status" value="1"/>
</dbReference>
<feature type="chain" id="PRO_5045104725" evidence="4">
    <location>
        <begin position="25"/>
        <end position="545"/>
    </location>
</feature>
<evidence type="ECO:0000313" key="7">
    <source>
        <dbReference type="Proteomes" id="UP001597497"/>
    </source>
</evidence>
<dbReference type="PROSITE" id="PS51257">
    <property type="entry name" value="PROKAR_LIPOPROTEIN"/>
    <property type="match status" value="1"/>
</dbReference>
<evidence type="ECO:0000256" key="1">
    <source>
        <dbReference type="ARBA" id="ARBA00004193"/>
    </source>
</evidence>
<dbReference type="Proteomes" id="UP001597497">
    <property type="component" value="Unassembled WGS sequence"/>
</dbReference>
<dbReference type="RefSeq" id="WP_379929891.1">
    <property type="nucleotide sequence ID" value="NZ_JBHUMM010000037.1"/>
</dbReference>
<sequence>MKKGINKSVLIVLAVVLAMGAVLAGCGTDNASGDEQIFRLNLSSEPPALDPGIAQDSTSFTVINGIYEGLVRMNEDGEPVPAVAEDWEVSEDGKTYTFTLRDGVKWSNGDEVTAGDFEFAWKRALDPAVASVYAYQLYYLKNAQQYNEGEITDPSEVGVTAKDDKTLVVELNAPTPYFESLVGFFTYFPLNEKHVSATENWAADAETMVTNGPFLMDEWKKGDKIILKKNPDYREADDIQFEEVHMTMVGEESTELNMYQTGQLDWAGRPSAIPQEQIPSLKKDEEANLQIKGIATTYYYIFNSKAEPFQNENIRRAFMMSVDRQKLVDKVTLGDQQPAFGFVPPGIKGEKEEFRTEYSDDYFQENYDEAKQLLEQGMKEEGYATLPAITLTYNTSEGHKKLAEAIVDMWRQNLGVEVQLENQEWGVFLENRTNLNYQIARSGWGADYNDPMSFIDMWTTSSGNNDIGFSNPEYDQLVKEAYATDDNAARMEAMARAEEILIEETSSIMPIYYYTGIWAQKKYVKGVFIDYAGNIDFNRGYIEKE</sequence>
<name>A0ABW5RBF1_9BACL</name>
<dbReference type="PROSITE" id="PS01040">
    <property type="entry name" value="SBP_BACTERIAL_5"/>
    <property type="match status" value="1"/>
</dbReference>
<feature type="signal peptide" evidence="4">
    <location>
        <begin position="1"/>
        <end position="24"/>
    </location>
</feature>
<dbReference type="EMBL" id="JBHUMM010000037">
    <property type="protein sequence ID" value="MFD2672333.1"/>
    <property type="molecule type" value="Genomic_DNA"/>
</dbReference>
<comment type="similarity">
    <text evidence="2">Belongs to the bacterial solute-binding protein 5 family.</text>
</comment>
<dbReference type="Gene3D" id="3.40.190.10">
    <property type="entry name" value="Periplasmic binding protein-like II"/>
    <property type="match status" value="1"/>
</dbReference>
<dbReference type="InterPro" id="IPR023765">
    <property type="entry name" value="SBP_5_CS"/>
</dbReference>
<comment type="subcellular location">
    <subcellularLocation>
        <location evidence="1">Cell membrane</location>
        <topology evidence="1">Lipid-anchor</topology>
    </subcellularLocation>
</comment>
<evidence type="ECO:0000256" key="4">
    <source>
        <dbReference type="SAM" id="SignalP"/>
    </source>
</evidence>
<feature type="domain" description="Solute-binding protein family 5" evidence="5">
    <location>
        <begin position="78"/>
        <end position="465"/>
    </location>
</feature>
<dbReference type="InterPro" id="IPR030678">
    <property type="entry name" value="Peptide/Ni-bd"/>
</dbReference>
<dbReference type="SUPFAM" id="SSF53850">
    <property type="entry name" value="Periplasmic binding protein-like II"/>
    <property type="match status" value="1"/>
</dbReference>
<dbReference type="InterPro" id="IPR039424">
    <property type="entry name" value="SBP_5"/>
</dbReference>
<evidence type="ECO:0000313" key="6">
    <source>
        <dbReference type="EMBL" id="MFD2672333.1"/>
    </source>
</evidence>
<evidence type="ECO:0000256" key="2">
    <source>
        <dbReference type="ARBA" id="ARBA00005695"/>
    </source>
</evidence>
<keyword evidence="7" id="KW-1185">Reference proteome</keyword>
<dbReference type="PIRSF" id="PIRSF002741">
    <property type="entry name" value="MppA"/>
    <property type="match status" value="1"/>
</dbReference>
<organism evidence="6 7">
    <name type="scientific">Marinicrinis sediminis</name>
    <dbReference type="NCBI Taxonomy" id="1652465"/>
    <lineage>
        <taxon>Bacteria</taxon>
        <taxon>Bacillati</taxon>
        <taxon>Bacillota</taxon>
        <taxon>Bacilli</taxon>
        <taxon>Bacillales</taxon>
        <taxon>Paenibacillaceae</taxon>
    </lineage>
</organism>
<protein>
    <submittedName>
        <fullName evidence="6">Peptide ABC transporter substrate-binding protein</fullName>
    </submittedName>
</protein>
<dbReference type="Pfam" id="PF00496">
    <property type="entry name" value="SBP_bac_5"/>
    <property type="match status" value="1"/>
</dbReference>
<evidence type="ECO:0000259" key="5">
    <source>
        <dbReference type="Pfam" id="PF00496"/>
    </source>
</evidence>
<accession>A0ABW5RBF1</accession>
<keyword evidence="3 4" id="KW-0732">Signal</keyword>
<dbReference type="CDD" id="cd08504">
    <property type="entry name" value="PBP2_OppA"/>
    <property type="match status" value="1"/>
</dbReference>
<comment type="caution">
    <text evidence="6">The sequence shown here is derived from an EMBL/GenBank/DDBJ whole genome shotgun (WGS) entry which is preliminary data.</text>
</comment>
<dbReference type="Gene3D" id="3.90.76.10">
    <property type="entry name" value="Dipeptide-binding Protein, Domain 1"/>
    <property type="match status" value="1"/>
</dbReference>
<gene>
    <name evidence="6" type="ORF">ACFSUC_12230</name>
</gene>
<reference evidence="7" key="1">
    <citation type="journal article" date="2019" name="Int. J. Syst. Evol. Microbiol.">
        <title>The Global Catalogue of Microorganisms (GCM) 10K type strain sequencing project: providing services to taxonomists for standard genome sequencing and annotation.</title>
        <authorList>
            <consortium name="The Broad Institute Genomics Platform"/>
            <consortium name="The Broad Institute Genome Sequencing Center for Infectious Disease"/>
            <person name="Wu L."/>
            <person name="Ma J."/>
        </authorList>
    </citation>
    <scope>NUCLEOTIDE SEQUENCE [LARGE SCALE GENOMIC DNA]</scope>
    <source>
        <strain evidence="7">KCTC 33676</strain>
    </source>
</reference>
<dbReference type="Gene3D" id="3.10.105.10">
    <property type="entry name" value="Dipeptide-binding Protein, Domain 3"/>
    <property type="match status" value="1"/>
</dbReference>